<proteinExistence type="predicted"/>
<feature type="domain" description="SGNH hydrolase-type esterase" evidence="2">
    <location>
        <begin position="86"/>
        <end position="226"/>
    </location>
</feature>
<reference evidence="3" key="1">
    <citation type="submission" date="2024-07" db="EMBL/GenBank/DDBJ databases">
        <authorList>
            <person name="Yu S.T."/>
        </authorList>
    </citation>
    <scope>NUCLEOTIDE SEQUENCE</scope>
    <source>
        <strain evidence="3">R44</strain>
    </source>
</reference>
<feature type="region of interest" description="Disordered" evidence="1">
    <location>
        <begin position="52"/>
        <end position="85"/>
    </location>
</feature>
<organism evidence="3">
    <name type="scientific">Streptomyces sp. R44</name>
    <dbReference type="NCBI Taxonomy" id="3238633"/>
    <lineage>
        <taxon>Bacteria</taxon>
        <taxon>Bacillati</taxon>
        <taxon>Actinomycetota</taxon>
        <taxon>Actinomycetes</taxon>
        <taxon>Kitasatosporales</taxon>
        <taxon>Streptomycetaceae</taxon>
        <taxon>Streptomyces</taxon>
    </lineage>
</organism>
<dbReference type="Gene3D" id="3.40.50.1110">
    <property type="entry name" value="SGNH hydrolase"/>
    <property type="match status" value="1"/>
</dbReference>
<feature type="compositionally biased region" description="Basic and acidic residues" evidence="1">
    <location>
        <begin position="54"/>
        <end position="77"/>
    </location>
</feature>
<dbReference type="GO" id="GO:0016787">
    <property type="term" value="F:hydrolase activity"/>
    <property type="evidence" value="ECO:0007669"/>
    <property type="project" value="UniProtKB-KW"/>
</dbReference>
<dbReference type="InterPro" id="IPR036514">
    <property type="entry name" value="SGNH_hydro_sf"/>
</dbReference>
<gene>
    <name evidence="3" type="ORF">AB5J54_07330</name>
</gene>
<dbReference type="EC" id="3.1.-.-" evidence="3"/>
<dbReference type="RefSeq" id="WP_369149248.1">
    <property type="nucleotide sequence ID" value="NZ_CP163444.1"/>
</dbReference>
<dbReference type="EMBL" id="CP163444">
    <property type="protein sequence ID" value="XDQ76623.1"/>
    <property type="molecule type" value="Genomic_DNA"/>
</dbReference>
<accession>A0AB39TDM1</accession>
<dbReference type="InterPro" id="IPR013830">
    <property type="entry name" value="SGNH_hydro"/>
</dbReference>
<evidence type="ECO:0000313" key="3">
    <source>
        <dbReference type="EMBL" id="XDQ76623.1"/>
    </source>
</evidence>
<evidence type="ECO:0000256" key="1">
    <source>
        <dbReference type="SAM" id="MobiDB-lite"/>
    </source>
</evidence>
<dbReference type="PANTHER" id="PTHR43784:SF2">
    <property type="entry name" value="GDSL-LIKE LIPASE_ACYLHYDROLASE, PUTATIVE (AFU_ORTHOLOGUE AFUA_2G00820)-RELATED"/>
    <property type="match status" value="1"/>
</dbReference>
<protein>
    <submittedName>
        <fullName evidence="3">SGNH/GDSL hydrolase family protein</fullName>
        <ecNumber evidence="3">3.1.-.-</ecNumber>
    </submittedName>
</protein>
<dbReference type="Pfam" id="PF13472">
    <property type="entry name" value="Lipase_GDSL_2"/>
    <property type="match status" value="1"/>
</dbReference>
<keyword evidence="3" id="KW-0378">Hydrolase</keyword>
<dbReference type="InterPro" id="IPR053140">
    <property type="entry name" value="GDSL_Rv0518-like"/>
</dbReference>
<name>A0AB39TDM1_9ACTN</name>
<dbReference type="PANTHER" id="PTHR43784">
    <property type="entry name" value="GDSL-LIKE LIPASE/ACYLHYDROLASE, PUTATIVE (AFU_ORTHOLOGUE AFUA_2G00820)-RELATED"/>
    <property type="match status" value="1"/>
</dbReference>
<dbReference type="SUPFAM" id="SSF52266">
    <property type="entry name" value="SGNH hydrolase"/>
    <property type="match status" value="1"/>
</dbReference>
<dbReference type="AlphaFoldDB" id="A0AB39TDM1"/>
<evidence type="ECO:0000259" key="2">
    <source>
        <dbReference type="Pfam" id="PF13472"/>
    </source>
</evidence>
<dbReference type="CDD" id="cd01832">
    <property type="entry name" value="SGNH_hydrolase_like_1"/>
    <property type="match status" value="1"/>
</dbReference>
<sequence>MRFAVLGDSFSEGVGDRVGGAWRGWAALLAEGLAAGGLVTEGLVTEGLGAGERGAAEHGAQKRVTEPPRSEPPRSDRPGTPPRGTALLNLAVSGALSADVAEQQAPRALAFRPHLASVVVGVNDTLRRTFDIALLARRLDRVCADLDALGAVLLTACLPDPGRMLGLPPPLARPLARRQRSVNAVVHALSARYGAVHLHLADPAWTEDRTLWSADRLHPGERGHRAVAAGFHGLLAARGLVHGAPPSTEPAQPPPSRTEALLWLATAGTGWVLRRSRDLLPQLLLLAGAELRHWADGTGTAPLDARADDALAAALAATMGR</sequence>